<organism evidence="1 2">
    <name type="scientific">Paracoccus broussonetiae</name>
    <dbReference type="NCBI Taxonomy" id="3075834"/>
    <lineage>
        <taxon>Bacteria</taxon>
        <taxon>Pseudomonadati</taxon>
        <taxon>Pseudomonadota</taxon>
        <taxon>Alphaproteobacteria</taxon>
        <taxon>Rhodobacterales</taxon>
        <taxon>Paracoccaceae</taxon>
        <taxon>Paracoccus</taxon>
    </lineage>
</organism>
<reference evidence="2" key="1">
    <citation type="submission" date="2023-07" db="EMBL/GenBank/DDBJ databases">
        <title>Characterization of two Paracoccaceae strains isolated from Phycosphere and proposal of Xinfangfangia lacusdiani sp. nov.</title>
        <authorList>
            <person name="Deng Y."/>
            <person name="Zhang Y.Q."/>
        </authorList>
    </citation>
    <scope>NUCLEOTIDE SEQUENCE [LARGE SCALE GENOMIC DNA]</scope>
    <source>
        <strain evidence="2">CPCC 101403</strain>
    </source>
</reference>
<gene>
    <name evidence="1" type="ORF">RM190_08670</name>
</gene>
<name>A0ABU3ECS9_9RHOB</name>
<accession>A0ABU3ECS9</accession>
<evidence type="ECO:0000313" key="1">
    <source>
        <dbReference type="EMBL" id="MDT1061926.1"/>
    </source>
</evidence>
<evidence type="ECO:0000313" key="2">
    <source>
        <dbReference type="Proteomes" id="UP001251085"/>
    </source>
</evidence>
<comment type="caution">
    <text evidence="1">The sequence shown here is derived from an EMBL/GenBank/DDBJ whole genome shotgun (WGS) entry which is preliminary data.</text>
</comment>
<protein>
    <submittedName>
        <fullName evidence="1">DUF982 domain-containing protein</fullName>
    </submittedName>
</protein>
<dbReference type="Gene3D" id="6.10.250.730">
    <property type="match status" value="1"/>
</dbReference>
<sequence>MMGDPRTIRPVSYEETVGNFRIVNDALGMGMALMRHCQPEEPTFQTAALAVLRLTKGEIDPEDARNAFIEALEAAGVFVRGVA</sequence>
<keyword evidence="2" id="KW-1185">Reference proteome</keyword>
<dbReference type="Proteomes" id="UP001251085">
    <property type="component" value="Unassembled WGS sequence"/>
</dbReference>
<proteinExistence type="predicted"/>
<dbReference type="InterPro" id="IPR010385">
    <property type="entry name" value="DUF982"/>
</dbReference>
<dbReference type="Pfam" id="PF06169">
    <property type="entry name" value="DUF982"/>
    <property type="match status" value="1"/>
</dbReference>
<dbReference type="EMBL" id="JAVRQI010000005">
    <property type="protein sequence ID" value="MDT1061926.1"/>
    <property type="molecule type" value="Genomic_DNA"/>
</dbReference>